<feature type="compositionally biased region" description="Acidic residues" evidence="1">
    <location>
        <begin position="12"/>
        <end position="22"/>
    </location>
</feature>
<dbReference type="PANTHER" id="PTHR16220">
    <property type="entry name" value="WD REPEAT PROTEIN 8-RELATED"/>
    <property type="match status" value="1"/>
</dbReference>
<dbReference type="GO" id="GO:1990811">
    <property type="term" value="C:MWP complex"/>
    <property type="evidence" value="ECO:0007669"/>
    <property type="project" value="TreeGrafter"/>
</dbReference>
<dbReference type="SUPFAM" id="SSF69322">
    <property type="entry name" value="Tricorn protease domain 2"/>
    <property type="match status" value="1"/>
</dbReference>
<dbReference type="InterPro" id="IPR052778">
    <property type="entry name" value="Centrosome-WD_assoc"/>
</dbReference>
<dbReference type="InterPro" id="IPR001680">
    <property type="entry name" value="WD40_rpt"/>
</dbReference>
<dbReference type="InterPro" id="IPR015943">
    <property type="entry name" value="WD40/YVTN_repeat-like_dom_sf"/>
</dbReference>
<dbReference type="PANTHER" id="PTHR16220:SF0">
    <property type="entry name" value="WD REPEAT-CONTAINING PROTEIN WRAP73"/>
    <property type="match status" value="1"/>
</dbReference>
<dbReference type="Gene3D" id="2.130.10.10">
    <property type="entry name" value="YVTN repeat-like/Quinoprotein amine dehydrogenase"/>
    <property type="match status" value="1"/>
</dbReference>
<evidence type="ECO:0000313" key="3">
    <source>
        <dbReference type="Proteomes" id="UP000243015"/>
    </source>
</evidence>
<dbReference type="Gene3D" id="2.60.120.620">
    <property type="entry name" value="q2cbj1_9rhob like domain"/>
    <property type="match status" value="1"/>
</dbReference>
<dbReference type="VEuPathDB" id="FungiDB:TERG_08131"/>
<sequence>MSDDGWPRGQDGDDDSSGEDTPEITNIKRRIHQALRSIDSKGDFACFRSLNGILDPNLHIHGLDRVVKLPLCPDDTNAIIDVCHRSPFGKGEETLVDTSVRKCWELNTTEFDIKAPGWANYMKKIVADVGKGLGVADKVSSIRADPYKLLIYEKDAFFLSHQDSPKADGMFATLVVCLPTKHEGGEIFLNHQGKSMQFKTSTTSIAGFSYAAWYSDVFHEIKPITTGHRLVLTYNLILEGTDNVPSAPSSESKALRNVLKFWKPRAEDDGPYLLLYKLSHMYTNSSLSFQSMKGSDRPRMAELQAACEELGFNLYLGNVEREVTGSCDDYTNSQGYYEIQDTIDDSTMMKQVIDSQGNPVCGQIPVRNSEYIQMNVLRGIPTDEDFSGYTGNEGTSAVVIVPKRLDVYFRFRGINGSNQEELAAWLNRLLPLIRDSEDTESREEFNRLVELVLEHNEAYEKYHAISRPGWRVSSTFRYKFCDTVLSIIAQGLHTIGNNELFEKTIKLHGAFVSPEVYPCIAENLVGQEYAIVKKALNYIFLQARDHPAKQVVVATDLVSACIGIPDERRPAEWVDLLCWREQKLAGLLPRLRNGTRDEVDSIVRILTLYPTIEKLQGTITLLRQVATCGTTASCLAKLGTSYLKGHLCLEGFRAFYRRTFEDIVKDLNLDQGLEAKPVTSFGPFRTSVQYKSSALKSEDLISIYEQCLDLDIPLSILHAGIIRAIKQSQSLKMAFPNIIVPFLRGIVSGLPGRTGHKQGSAESIFVLRAILEYILRYVRSRSKAVESWRRPPASSCGCNDCTELNAFLENHTQEVLELRINSSRRFHIHQALNKDQTIRHETRRSGNPNTLVITKLGNPATMWKSRAVDAVKNINSIVSPTELEEFLGSARYKSLMALDIVIKDRPINDYFEHSNSDMPFTLSDDGRFAATAGEKELKIHSLKGDGDIRPISLQDLTGPVKYLQWATGEFGDQSLPGQRAKNTSQRVLCAGGNKIFVYDANEETWSAKIDAGENTGLAHVSFTQSGGEIIVIPEFNTHLTIFSLTSGHQRVIKCPKFAGNSTYAFRPRSGHLAVLTKGNTGDILSLHEVGSYEVITAVNLPTTDARGLKWSPDGNWIAVWDTASQGTMVVIYTADGQRFRSYEGSSTGDDDHDFGVRTVEWSSDSQLLAIGKHDGTVELISGTAFVLIAVLGDPTTELIGRDVYVEQESTISDITDYMLAPESPVFPYSYNLSAEDRIVSNISFNPTSSAAVTIDESMPNIAWMWSVEGSKPTLSGALVHSANIKQLCWNSEIPDLLMTMSGDDNTVAVHQWLCGRSPRGAIIRSLRGRAEVGWIKTDKEMGGLFWVGGQRGYEMGYLTGTGSSTQLHKVAAVDDAAELLPPLSDVDFPLTKTEK</sequence>
<proteinExistence type="predicted"/>
<evidence type="ECO:0000313" key="2">
    <source>
        <dbReference type="EMBL" id="OAL68382.1"/>
    </source>
</evidence>
<name>A0A178F7A8_TRIRU</name>
<gene>
    <name evidence="2" type="ORF">A7C99_0323</name>
</gene>
<reference evidence="2 3" key="1">
    <citation type="submission" date="2016-05" db="EMBL/GenBank/DDBJ databases">
        <title>Genome sequencing of Trichophyton rubrum CMCC(F)T1i isolated from hair.</title>
        <authorList>
            <person name="Zhan P."/>
            <person name="Tao Y."/>
            <person name="Liu W."/>
        </authorList>
    </citation>
    <scope>NUCLEOTIDE SEQUENCE [LARGE SCALE GENOMIC DNA]</scope>
    <source>
        <strain evidence="3">CMCC(F)T1i</strain>
    </source>
</reference>
<dbReference type="SMART" id="SM00320">
    <property type="entry name" value="WD40"/>
    <property type="match status" value="4"/>
</dbReference>
<dbReference type="EMBL" id="LHPM01000007">
    <property type="protein sequence ID" value="OAL68382.1"/>
    <property type="molecule type" value="Genomic_DNA"/>
</dbReference>
<comment type="caution">
    <text evidence="2">The sequence shown here is derived from an EMBL/GenBank/DDBJ whole genome shotgun (WGS) entry which is preliminary data.</text>
</comment>
<dbReference type="GO" id="GO:0005815">
    <property type="term" value="C:microtubule organizing center"/>
    <property type="evidence" value="ECO:0007669"/>
    <property type="project" value="TreeGrafter"/>
</dbReference>
<protein>
    <submittedName>
        <fullName evidence="2">Uncharacterized protein</fullName>
    </submittedName>
</protein>
<dbReference type="VEuPathDB" id="FungiDB:TERG_08132"/>
<dbReference type="Proteomes" id="UP000243015">
    <property type="component" value="Unassembled WGS sequence"/>
</dbReference>
<feature type="region of interest" description="Disordered" evidence="1">
    <location>
        <begin position="1"/>
        <end position="25"/>
    </location>
</feature>
<evidence type="ECO:0000256" key="1">
    <source>
        <dbReference type="SAM" id="MobiDB-lite"/>
    </source>
</evidence>
<dbReference type="GO" id="GO:1990810">
    <property type="term" value="P:microtubule anchoring at mitotic spindle pole body"/>
    <property type="evidence" value="ECO:0007669"/>
    <property type="project" value="TreeGrafter"/>
</dbReference>
<organism evidence="2 3">
    <name type="scientific">Trichophyton rubrum</name>
    <name type="common">Athlete's foot fungus</name>
    <name type="synonym">Epidermophyton rubrum</name>
    <dbReference type="NCBI Taxonomy" id="5551"/>
    <lineage>
        <taxon>Eukaryota</taxon>
        <taxon>Fungi</taxon>
        <taxon>Dikarya</taxon>
        <taxon>Ascomycota</taxon>
        <taxon>Pezizomycotina</taxon>
        <taxon>Eurotiomycetes</taxon>
        <taxon>Eurotiomycetidae</taxon>
        <taxon>Onygenales</taxon>
        <taxon>Arthrodermataceae</taxon>
        <taxon>Trichophyton</taxon>
    </lineage>
</organism>
<accession>A0A178F7A8</accession>